<dbReference type="Gene3D" id="1.20.1280.50">
    <property type="match status" value="1"/>
</dbReference>
<dbReference type="PROSITE" id="PS50181">
    <property type="entry name" value="FBOX"/>
    <property type="match status" value="1"/>
</dbReference>
<protein>
    <recommendedName>
        <fullName evidence="1">F-box domain-containing protein</fullName>
    </recommendedName>
</protein>
<proteinExistence type="predicted"/>
<reference evidence="2 3" key="1">
    <citation type="journal article" date="2013" name="Front. Plant Sci.">
        <title>The Reference Genome of the Halophytic Plant Eutrema salsugineum.</title>
        <authorList>
            <person name="Yang R."/>
            <person name="Jarvis D.E."/>
            <person name="Chen H."/>
            <person name="Beilstein M.A."/>
            <person name="Grimwood J."/>
            <person name="Jenkins J."/>
            <person name="Shu S."/>
            <person name="Prochnik S."/>
            <person name="Xin M."/>
            <person name="Ma C."/>
            <person name="Schmutz J."/>
            <person name="Wing R.A."/>
            <person name="Mitchell-Olds T."/>
            <person name="Schumaker K.S."/>
            <person name="Wang X."/>
        </authorList>
    </citation>
    <scope>NUCLEOTIDE SEQUENCE [LARGE SCALE GENOMIC DNA]</scope>
</reference>
<sequence length="289" mass="33760">MMSAISKTRVLYIDVNVKKTLTSFFGAVAFGGETMKFTDLPQEWESEILSRVPATSLYQLRSTCRRWYVLFKDKSFIEENMGKAATQVILKKYYIVYSVSINLQGIDNSFDPSIEFTGKLDSEHVMISTIFHCNGLLLCTTKDNRLFVWNPCTGQTRWIQPNLNRYENDYVLGYESNNKSGDSYKILRTSYYYNDLKAVVVEFAIYELKSDSWRVLDDVSDQNWTIGSHAVSLKGNTYWLAWDDYKFLVRFDFKRERFKRLSLPIQCNDFNVKFSLSVVREEKLSVLLQ</sequence>
<dbReference type="AlphaFoldDB" id="V4P942"/>
<gene>
    <name evidence="2" type="ORF">EUTSA_v10027248mg</name>
</gene>
<evidence type="ECO:0000313" key="3">
    <source>
        <dbReference type="Proteomes" id="UP000030689"/>
    </source>
</evidence>
<evidence type="ECO:0000259" key="1">
    <source>
        <dbReference type="PROSITE" id="PS50181"/>
    </source>
</evidence>
<dbReference type="Pfam" id="PF12937">
    <property type="entry name" value="F-box-like"/>
    <property type="match status" value="1"/>
</dbReference>
<dbReference type="STRING" id="72664.V4P942"/>
<dbReference type="InterPro" id="IPR006527">
    <property type="entry name" value="F-box-assoc_dom_typ1"/>
</dbReference>
<dbReference type="InterPro" id="IPR036047">
    <property type="entry name" value="F-box-like_dom_sf"/>
</dbReference>
<dbReference type="NCBIfam" id="TIGR01640">
    <property type="entry name" value="F_box_assoc_1"/>
    <property type="match status" value="1"/>
</dbReference>
<dbReference type="InterPro" id="IPR001810">
    <property type="entry name" value="F-box_dom"/>
</dbReference>
<dbReference type="Pfam" id="PF07734">
    <property type="entry name" value="FBA_1"/>
    <property type="match status" value="1"/>
</dbReference>
<dbReference type="KEGG" id="eus:EUTSA_v10027248mg"/>
<dbReference type="EMBL" id="KI517384">
    <property type="protein sequence ID" value="ESQ56171.1"/>
    <property type="molecule type" value="Genomic_DNA"/>
</dbReference>
<dbReference type="InterPro" id="IPR017451">
    <property type="entry name" value="F-box-assoc_interact_dom"/>
</dbReference>
<organism evidence="2 3">
    <name type="scientific">Eutrema salsugineum</name>
    <name type="common">Saltwater cress</name>
    <name type="synonym">Sisymbrium salsugineum</name>
    <dbReference type="NCBI Taxonomy" id="72664"/>
    <lineage>
        <taxon>Eukaryota</taxon>
        <taxon>Viridiplantae</taxon>
        <taxon>Streptophyta</taxon>
        <taxon>Embryophyta</taxon>
        <taxon>Tracheophyta</taxon>
        <taxon>Spermatophyta</taxon>
        <taxon>Magnoliopsida</taxon>
        <taxon>eudicotyledons</taxon>
        <taxon>Gunneridae</taxon>
        <taxon>Pentapetalae</taxon>
        <taxon>rosids</taxon>
        <taxon>malvids</taxon>
        <taxon>Brassicales</taxon>
        <taxon>Brassicaceae</taxon>
        <taxon>Eutremeae</taxon>
        <taxon>Eutrema</taxon>
    </lineage>
</organism>
<dbReference type="Gramene" id="ESQ56171">
    <property type="protein sequence ID" value="ESQ56171"/>
    <property type="gene ID" value="EUTSA_v10027248mg"/>
</dbReference>
<dbReference type="OMA" id="QEWESEI"/>
<feature type="domain" description="F-box" evidence="1">
    <location>
        <begin position="34"/>
        <end position="80"/>
    </location>
</feature>
<accession>V4P942</accession>
<dbReference type="OrthoDB" id="1867629at2759"/>
<name>V4P942_EUTSA</name>
<dbReference type="Proteomes" id="UP000030689">
    <property type="component" value="Unassembled WGS sequence"/>
</dbReference>
<keyword evidence="3" id="KW-1185">Reference proteome</keyword>
<dbReference type="PANTHER" id="PTHR31672">
    <property type="entry name" value="BNACNNG10540D PROTEIN"/>
    <property type="match status" value="1"/>
</dbReference>
<dbReference type="InterPro" id="IPR050796">
    <property type="entry name" value="SCF_F-box_component"/>
</dbReference>
<evidence type="ECO:0000313" key="2">
    <source>
        <dbReference type="EMBL" id="ESQ56171.1"/>
    </source>
</evidence>
<dbReference type="PANTHER" id="PTHR31672:SF13">
    <property type="entry name" value="F-BOX PROTEIN CPR30-LIKE"/>
    <property type="match status" value="1"/>
</dbReference>
<dbReference type="SUPFAM" id="SSF81383">
    <property type="entry name" value="F-box domain"/>
    <property type="match status" value="1"/>
</dbReference>